<organism evidence="1 2">
    <name type="scientific">Leptospira tipperaryensis</name>
    <dbReference type="NCBI Taxonomy" id="2564040"/>
    <lineage>
        <taxon>Bacteria</taxon>
        <taxon>Pseudomonadati</taxon>
        <taxon>Spirochaetota</taxon>
        <taxon>Spirochaetia</taxon>
        <taxon>Leptospirales</taxon>
        <taxon>Leptospiraceae</taxon>
        <taxon>Leptospira</taxon>
    </lineage>
</organism>
<gene>
    <name evidence="1" type="ORF">A0128_17600</name>
</gene>
<sequence length="79" mass="8957">MSLFRQRGSSEILLAADLKSDFRYPGTFVFSFGGNFLQEFGVPSKNSLRKPERTNSFLSSVFYEKENSSGFGDVIQFIE</sequence>
<dbReference type="Proteomes" id="UP000094197">
    <property type="component" value="Chromosome 1"/>
</dbReference>
<dbReference type="AlphaFoldDB" id="A0A1D7V0Y5"/>
<name>A0A1D7V0Y5_9LEPT</name>
<reference evidence="1 2" key="1">
    <citation type="submission" date="2016-04" db="EMBL/GenBank/DDBJ databases">
        <title>Complete genome seqeunce of Leptospira alstonii serovar Room22.</title>
        <authorList>
            <person name="Nally J.E."/>
            <person name="Bayles D.O."/>
            <person name="Hurley D."/>
            <person name="Fanning S."/>
            <person name="McMahon B.J."/>
            <person name="Arent Z."/>
        </authorList>
    </citation>
    <scope>NUCLEOTIDE SEQUENCE [LARGE SCALE GENOMIC DNA]</scope>
    <source>
        <strain evidence="1 2">GWTS #1</strain>
    </source>
</reference>
<keyword evidence="2" id="KW-1185">Reference proteome</keyword>
<protein>
    <submittedName>
        <fullName evidence="1">Uncharacterized protein</fullName>
    </submittedName>
</protein>
<dbReference type="EMBL" id="CP015217">
    <property type="protein sequence ID" value="AOP35493.1"/>
    <property type="molecule type" value="Genomic_DNA"/>
</dbReference>
<evidence type="ECO:0000313" key="2">
    <source>
        <dbReference type="Proteomes" id="UP000094197"/>
    </source>
</evidence>
<proteinExistence type="predicted"/>
<accession>A0A1D7V0Y5</accession>
<evidence type="ECO:0000313" key="1">
    <source>
        <dbReference type="EMBL" id="AOP35493.1"/>
    </source>
</evidence>
<dbReference type="KEGG" id="laj:A0128_17600"/>